<dbReference type="EMBL" id="CASHTH010001527">
    <property type="protein sequence ID" value="CAI8016402.1"/>
    <property type="molecule type" value="Genomic_DNA"/>
</dbReference>
<evidence type="ECO:0008006" key="4">
    <source>
        <dbReference type="Google" id="ProtNLM"/>
    </source>
</evidence>
<reference evidence="2" key="1">
    <citation type="submission" date="2023-03" db="EMBL/GenBank/DDBJ databases">
        <authorList>
            <person name="Steffen K."/>
            <person name="Cardenas P."/>
        </authorList>
    </citation>
    <scope>NUCLEOTIDE SEQUENCE</scope>
</reference>
<organism evidence="2 3">
    <name type="scientific">Geodia barretti</name>
    <name type="common">Barrett's horny sponge</name>
    <dbReference type="NCBI Taxonomy" id="519541"/>
    <lineage>
        <taxon>Eukaryota</taxon>
        <taxon>Metazoa</taxon>
        <taxon>Porifera</taxon>
        <taxon>Demospongiae</taxon>
        <taxon>Heteroscleromorpha</taxon>
        <taxon>Tetractinellida</taxon>
        <taxon>Astrophorina</taxon>
        <taxon>Geodiidae</taxon>
        <taxon>Geodia</taxon>
    </lineage>
</organism>
<evidence type="ECO:0000313" key="2">
    <source>
        <dbReference type="EMBL" id="CAI8016402.1"/>
    </source>
</evidence>
<feature type="compositionally biased region" description="Polar residues" evidence="1">
    <location>
        <begin position="286"/>
        <end position="297"/>
    </location>
</feature>
<feature type="region of interest" description="Disordered" evidence="1">
    <location>
        <begin position="636"/>
        <end position="656"/>
    </location>
</feature>
<feature type="compositionally biased region" description="Polar residues" evidence="1">
    <location>
        <begin position="264"/>
        <end position="279"/>
    </location>
</feature>
<feature type="region of interest" description="Disordered" evidence="1">
    <location>
        <begin position="1"/>
        <end position="143"/>
    </location>
</feature>
<evidence type="ECO:0000313" key="3">
    <source>
        <dbReference type="Proteomes" id="UP001174909"/>
    </source>
</evidence>
<name>A0AA35RSB5_GEOBA</name>
<dbReference type="Proteomes" id="UP001174909">
    <property type="component" value="Unassembled WGS sequence"/>
</dbReference>
<comment type="caution">
    <text evidence="2">The sequence shown here is derived from an EMBL/GenBank/DDBJ whole genome shotgun (WGS) entry which is preliminary data.</text>
</comment>
<evidence type="ECO:0000256" key="1">
    <source>
        <dbReference type="SAM" id="MobiDB-lite"/>
    </source>
</evidence>
<feature type="region of interest" description="Disordered" evidence="1">
    <location>
        <begin position="344"/>
        <end position="368"/>
    </location>
</feature>
<feature type="compositionally biased region" description="Polar residues" evidence="1">
    <location>
        <begin position="114"/>
        <end position="130"/>
    </location>
</feature>
<feature type="region of interest" description="Disordered" evidence="1">
    <location>
        <begin position="253"/>
        <end position="297"/>
    </location>
</feature>
<feature type="compositionally biased region" description="Gly residues" evidence="1">
    <location>
        <begin position="344"/>
        <end position="353"/>
    </location>
</feature>
<keyword evidence="3" id="KW-1185">Reference proteome</keyword>
<gene>
    <name evidence="2" type="ORF">GBAR_LOCUS10061</name>
</gene>
<proteinExistence type="predicted"/>
<feature type="compositionally biased region" description="Basic and acidic residues" evidence="1">
    <location>
        <begin position="253"/>
        <end position="263"/>
    </location>
</feature>
<protein>
    <recommendedName>
        <fullName evidence="4">PEHE domain-containing protein</fullName>
    </recommendedName>
</protein>
<sequence length="656" mass="71540">MPSQYPSDSQQEGRGSSETKMVSVANSPHVVRGKSAPTTREPGKEAKAKVSGKTLQNGGVPHLILVKTPHPRPSNAVVHRASPSPPPPAPQNHHSPSSADDDAVRGEPAPVRTSIRTLAQPTGSEDTGATSCEEAREDGEQSVCPQVALSYTSGILTSRADRVLRRQLSLDDRLRRLHDRVRGRQGRGVCRHVHSQLSYAAVAAKEGEQRKEEGEGRGLISRAASIPMQVDGAVEDICVDRISVARSLKFESCDTADQSKRDTSPTAINDVVENSTKSVSDPLESKGSTYKNSPLLGSSPDWSSLGQFLKNRSGELDGSDGRSEVVERWRQQLRGACTGVGGGGEICDPGAGGDVTDTSSDEEGDPVRFSGRQKRLRDVCRSWERSRGPIGAQWAWLRHRIATINRQISHLDAAVQKQPKQEPFVLSPTTSARPLTNPTALWGSGVERAKVMNGTNHTSSIPHLLIPDGILNGPIQVKDLLSPSPLCGMSFILDDIGGYTSARTRGLLKKPKRKIVRLRRRKRVRPNHTPKPVLPRDTPSWVWLDEGLQHVLRDHPYASMPQPKRRHRATLSSNRARVSSLSPSPGLAEVDVETPPTKIAGQKRSSIDVCPYSPSLSRSSITHQYIHICTTPLRPLTHSLSSPKEEATEPRPFLRH</sequence>
<feature type="compositionally biased region" description="Polar residues" evidence="1">
    <location>
        <begin position="570"/>
        <end position="583"/>
    </location>
</feature>
<dbReference type="AlphaFoldDB" id="A0AA35RSB5"/>
<feature type="compositionally biased region" description="Polar residues" evidence="1">
    <location>
        <begin position="1"/>
        <end position="26"/>
    </location>
</feature>
<feature type="region of interest" description="Disordered" evidence="1">
    <location>
        <begin position="558"/>
        <end position="591"/>
    </location>
</feature>
<accession>A0AA35RSB5</accession>